<dbReference type="AlphaFoldDB" id="A0A1Q2LGC1"/>
<feature type="binding site" evidence="9 12">
    <location>
        <begin position="146"/>
        <end position="147"/>
    </location>
    <ligand>
        <name>substrate</name>
    </ligand>
</feature>
<dbReference type="RefSeq" id="WP_077388494.1">
    <property type="nucleotide sequence ID" value="NZ_CP019645.1"/>
</dbReference>
<dbReference type="GO" id="GO:0004619">
    <property type="term" value="F:phosphoglycerate mutase activity"/>
    <property type="evidence" value="ECO:0007669"/>
    <property type="project" value="UniProtKB-UniRule"/>
</dbReference>
<name>A0A1Q2LGC1_9HELI</name>
<feature type="binding site" evidence="9 13">
    <location>
        <position position="10"/>
    </location>
    <ligand>
        <name>Mn(2+)</name>
        <dbReference type="ChEBI" id="CHEBI:29035"/>
        <label>2</label>
    </ligand>
</feature>
<evidence type="ECO:0000256" key="3">
    <source>
        <dbReference type="ARBA" id="ARBA00004798"/>
    </source>
</evidence>
<keyword evidence="7 9" id="KW-0464">Manganese</keyword>
<dbReference type="InterPro" id="IPR011258">
    <property type="entry name" value="BPG-indep_PGM_N"/>
</dbReference>
<dbReference type="InterPro" id="IPR036646">
    <property type="entry name" value="PGAM_B_sf"/>
</dbReference>
<evidence type="ECO:0000256" key="8">
    <source>
        <dbReference type="ARBA" id="ARBA00023235"/>
    </source>
</evidence>
<dbReference type="GO" id="GO:0006096">
    <property type="term" value="P:glycolytic process"/>
    <property type="evidence" value="ECO:0007669"/>
    <property type="project" value="UniProtKB-UniRule"/>
</dbReference>
<dbReference type="EMBL" id="CP019645">
    <property type="protein sequence ID" value="AQQ59486.1"/>
    <property type="molecule type" value="Genomic_DNA"/>
</dbReference>
<feature type="binding site" evidence="9 12">
    <location>
        <position position="176"/>
    </location>
    <ligand>
        <name>substrate</name>
    </ligand>
</feature>
<organism evidence="16 17">
    <name type="scientific">Helicobacter bilis</name>
    <dbReference type="NCBI Taxonomy" id="37372"/>
    <lineage>
        <taxon>Bacteria</taxon>
        <taxon>Pseudomonadati</taxon>
        <taxon>Campylobacterota</taxon>
        <taxon>Epsilonproteobacteria</taxon>
        <taxon>Campylobacterales</taxon>
        <taxon>Helicobacteraceae</taxon>
        <taxon>Helicobacter</taxon>
    </lineage>
</organism>
<feature type="domain" description="BPG-independent PGAM N-terminal" evidence="15">
    <location>
        <begin position="80"/>
        <end position="302"/>
    </location>
</feature>
<proteinExistence type="inferred from homology"/>
<dbReference type="CDD" id="cd16010">
    <property type="entry name" value="iPGM"/>
    <property type="match status" value="1"/>
</dbReference>
<evidence type="ECO:0000256" key="12">
    <source>
        <dbReference type="PIRSR" id="PIRSR001492-2"/>
    </source>
</evidence>
<accession>A0A1Q2LGC1</accession>
<evidence type="ECO:0000259" key="14">
    <source>
        <dbReference type="Pfam" id="PF01676"/>
    </source>
</evidence>
<sequence length="509" mass="57215">MKKVVLIITDGIGHSEKTEYNAFFHAKKPHYDYLFKHVPHSLISTYGLSVGLPEGQIGNSEVGHMSLGSGRILYQDLVKINNALQDKSIESNKALNSILDSIQTLHLCVLASDGGVHSHLNHLKGLALLAKERQKRVLLHLITDGRDVKPQSFLSYLESLQEILCDSIQIASVCGRFYAMDRDKRWDRVQCAFEVLAYGDNPQTCSIESYIQKHYDEGVFDEFIKPASFNGYKGFKAYNSDNTQNFINETNLDSNTEGFIFVNYRSDRAREIIASLGLRDFSEFPRKFFPNLFIGCMCEYDESFPFPILFPKDKVQNTIAEILSKRGLKQAHVAETEKYAHVTFFFNGGREEEWAGETRLLVASPKVKTYDLQPEMSAREVGEGVCDFINKDYDFIVVNFANGDMVGHTGNFEAAIKAVEAVDSEIAKIWNLAKQKGYSIVMTSDHGNCEEMKDANLKPLTNHTLGDVFCFVDSNGIDSIQNGALSNIAPSILKLMEIPIPSEMDMPLF</sequence>
<dbReference type="GO" id="GO:0006007">
    <property type="term" value="P:glucose catabolic process"/>
    <property type="evidence" value="ECO:0007669"/>
    <property type="project" value="InterPro"/>
</dbReference>
<dbReference type="PANTHER" id="PTHR31637:SF0">
    <property type="entry name" value="2,3-BISPHOSPHOGLYCERATE-INDEPENDENT PHOSPHOGLYCERATE MUTASE"/>
    <property type="match status" value="1"/>
</dbReference>
<dbReference type="Gene3D" id="3.40.720.10">
    <property type="entry name" value="Alkaline Phosphatase, subunit A"/>
    <property type="match status" value="1"/>
</dbReference>
<feature type="binding site" evidence="9 12">
    <location>
        <position position="117"/>
    </location>
    <ligand>
        <name>substrate</name>
    </ligand>
</feature>
<comment type="cofactor">
    <cofactor evidence="9">
        <name>Mn(2+)</name>
        <dbReference type="ChEBI" id="CHEBI:29035"/>
    </cofactor>
    <text evidence="9">Binds 2 manganese ions per subunit.</text>
</comment>
<gene>
    <name evidence="9" type="primary">gpmI</name>
    <name evidence="16" type="ORF">XJ32_04555</name>
</gene>
<feature type="domain" description="Metalloenzyme" evidence="14">
    <location>
        <begin position="2"/>
        <end position="498"/>
    </location>
</feature>
<feature type="binding site" evidence="9 13">
    <location>
        <position position="404"/>
    </location>
    <ligand>
        <name>Mn(2+)</name>
        <dbReference type="ChEBI" id="CHEBI:29035"/>
        <label>1</label>
    </ligand>
</feature>
<dbReference type="Pfam" id="PF01676">
    <property type="entry name" value="Metalloenzyme"/>
    <property type="match status" value="1"/>
</dbReference>
<comment type="subunit">
    <text evidence="9">Monomer.</text>
</comment>
<feature type="binding site" evidence="9 12">
    <location>
        <begin position="265"/>
        <end position="268"/>
    </location>
    <ligand>
        <name>substrate</name>
    </ligand>
</feature>
<evidence type="ECO:0000256" key="10">
    <source>
        <dbReference type="NCBIfam" id="TIGR01307"/>
    </source>
</evidence>
<dbReference type="Gene3D" id="3.40.1450.10">
    <property type="entry name" value="BPG-independent phosphoglycerate mutase, domain B"/>
    <property type="match status" value="1"/>
</dbReference>
<evidence type="ECO:0000313" key="16">
    <source>
        <dbReference type="EMBL" id="AQQ59486.1"/>
    </source>
</evidence>
<dbReference type="PANTHER" id="PTHR31637">
    <property type="entry name" value="2,3-BISPHOSPHOGLYCERATE-INDEPENDENT PHOSPHOGLYCERATE MUTASE"/>
    <property type="match status" value="1"/>
</dbReference>
<comment type="pathway">
    <text evidence="3 9">Carbohydrate degradation; glycolysis; pyruvate from D-glyceraldehyde 3-phosphate: step 3/5.</text>
</comment>
<evidence type="ECO:0000256" key="13">
    <source>
        <dbReference type="PIRSR" id="PIRSR001492-3"/>
    </source>
</evidence>
<evidence type="ECO:0000256" key="9">
    <source>
        <dbReference type="HAMAP-Rule" id="MF_01038"/>
    </source>
</evidence>
<reference evidence="16 17" key="1">
    <citation type="submission" date="2017-02" db="EMBL/GenBank/DDBJ databases">
        <title>Whole genome sequencing of Helicobacter bilis strain AAQJH.</title>
        <authorList>
            <person name="Conlan S."/>
            <person name="Thomas P.J."/>
            <person name="Mullikin J."/>
            <person name="Palmore T.N."/>
            <person name="Frank K.M."/>
            <person name="Segre J.A."/>
        </authorList>
    </citation>
    <scope>NUCLEOTIDE SEQUENCE [LARGE SCALE GENOMIC DNA]</scope>
    <source>
        <strain evidence="16 17">AAQJH</strain>
    </source>
</reference>
<feature type="binding site" evidence="9 12">
    <location>
        <position position="338"/>
    </location>
    <ligand>
        <name>substrate</name>
    </ligand>
</feature>
<feature type="binding site" evidence="9 12">
    <location>
        <position position="182"/>
    </location>
    <ligand>
        <name>substrate</name>
    </ligand>
</feature>
<dbReference type="SUPFAM" id="SSF64158">
    <property type="entry name" value="2,3-Bisphosphoglycerate-independent phosphoglycerate mutase, substrate-binding domain"/>
    <property type="match status" value="1"/>
</dbReference>
<feature type="binding site" evidence="9 13">
    <location>
        <position position="446"/>
    </location>
    <ligand>
        <name>Mn(2+)</name>
        <dbReference type="ChEBI" id="CHEBI:29035"/>
        <label>2</label>
    </ligand>
</feature>
<keyword evidence="5 9" id="KW-0479">Metal-binding</keyword>
<dbReference type="UniPathway" id="UPA00109">
    <property type="reaction ID" value="UER00186"/>
</dbReference>
<keyword evidence="6 9" id="KW-0324">Glycolysis</keyword>
<dbReference type="Proteomes" id="UP000188298">
    <property type="component" value="Chromosome"/>
</dbReference>
<dbReference type="GO" id="GO:0030145">
    <property type="term" value="F:manganese ion binding"/>
    <property type="evidence" value="ECO:0007669"/>
    <property type="project" value="UniProtKB-UniRule"/>
</dbReference>
<dbReference type="InterPro" id="IPR006124">
    <property type="entry name" value="Metalloenzyme"/>
</dbReference>
<dbReference type="KEGG" id="hbl:XJ32_04555"/>
<feature type="binding site" evidence="9 13">
    <location>
        <position position="463"/>
    </location>
    <ligand>
        <name>Mn(2+)</name>
        <dbReference type="ChEBI" id="CHEBI:29035"/>
        <label>1</label>
    </ligand>
</feature>
<dbReference type="GO" id="GO:0005829">
    <property type="term" value="C:cytosol"/>
    <property type="evidence" value="ECO:0007669"/>
    <property type="project" value="TreeGrafter"/>
</dbReference>
<dbReference type="SUPFAM" id="SSF53649">
    <property type="entry name" value="Alkaline phosphatase-like"/>
    <property type="match status" value="1"/>
</dbReference>
<feature type="binding site" evidence="9 13">
    <location>
        <position position="60"/>
    </location>
    <ligand>
        <name>Mn(2+)</name>
        <dbReference type="ChEBI" id="CHEBI:29035"/>
        <label>2</label>
    </ligand>
</feature>
<evidence type="ECO:0000256" key="4">
    <source>
        <dbReference type="ARBA" id="ARBA00008819"/>
    </source>
</evidence>
<evidence type="ECO:0000256" key="1">
    <source>
        <dbReference type="ARBA" id="ARBA00000370"/>
    </source>
</evidence>
<comment type="catalytic activity">
    <reaction evidence="1 9">
        <text>(2R)-2-phosphoglycerate = (2R)-3-phosphoglycerate</text>
        <dbReference type="Rhea" id="RHEA:15901"/>
        <dbReference type="ChEBI" id="CHEBI:58272"/>
        <dbReference type="ChEBI" id="CHEBI:58289"/>
        <dbReference type="EC" id="5.4.2.12"/>
    </reaction>
</comment>
<evidence type="ECO:0000313" key="17">
    <source>
        <dbReference type="Proteomes" id="UP000188298"/>
    </source>
</evidence>
<comment type="similarity">
    <text evidence="4 9">Belongs to the BPG-independent phosphoglycerate mutase family.</text>
</comment>
<evidence type="ECO:0000256" key="2">
    <source>
        <dbReference type="ARBA" id="ARBA00002315"/>
    </source>
</evidence>
<keyword evidence="8 9" id="KW-0413">Isomerase</keyword>
<evidence type="ECO:0000256" key="11">
    <source>
        <dbReference type="PIRSR" id="PIRSR001492-1"/>
    </source>
</evidence>
<dbReference type="FunFam" id="3.40.1450.10:FF:000002">
    <property type="entry name" value="2,3-bisphosphoglycerate-independent phosphoglycerate mutase"/>
    <property type="match status" value="1"/>
</dbReference>
<feature type="active site" description="Phosphoserine intermediate" evidence="9 11">
    <location>
        <position position="60"/>
    </location>
</feature>
<evidence type="ECO:0000256" key="6">
    <source>
        <dbReference type="ARBA" id="ARBA00023152"/>
    </source>
</evidence>
<dbReference type="PIRSF" id="PIRSF001492">
    <property type="entry name" value="IPGAM"/>
    <property type="match status" value="1"/>
</dbReference>
<feature type="binding site" evidence="9 13">
    <location>
        <position position="445"/>
    </location>
    <ligand>
        <name>Mn(2+)</name>
        <dbReference type="ChEBI" id="CHEBI:29035"/>
        <label>2</label>
    </ligand>
</feature>
<evidence type="ECO:0000256" key="7">
    <source>
        <dbReference type="ARBA" id="ARBA00023211"/>
    </source>
</evidence>
<dbReference type="Pfam" id="PF06415">
    <property type="entry name" value="iPGM_N"/>
    <property type="match status" value="1"/>
</dbReference>
<comment type="function">
    <text evidence="2 9">Catalyzes the interconversion of 2-phosphoglycerate and 3-phosphoglycerate.</text>
</comment>
<dbReference type="EC" id="5.4.2.12" evidence="9 10"/>
<dbReference type="NCBIfam" id="TIGR01307">
    <property type="entry name" value="pgm_bpd_ind"/>
    <property type="match status" value="1"/>
</dbReference>
<dbReference type="HAMAP" id="MF_01038">
    <property type="entry name" value="GpmI"/>
    <property type="match status" value="1"/>
</dbReference>
<evidence type="ECO:0000259" key="15">
    <source>
        <dbReference type="Pfam" id="PF06415"/>
    </source>
</evidence>
<evidence type="ECO:0000256" key="5">
    <source>
        <dbReference type="ARBA" id="ARBA00022723"/>
    </source>
</evidence>
<dbReference type="InterPro" id="IPR005995">
    <property type="entry name" value="Pgm_bpd_ind"/>
</dbReference>
<feature type="binding site" evidence="9 13">
    <location>
        <position position="408"/>
    </location>
    <ligand>
        <name>Mn(2+)</name>
        <dbReference type="ChEBI" id="CHEBI:29035"/>
        <label>1</label>
    </ligand>
</feature>
<dbReference type="InterPro" id="IPR017850">
    <property type="entry name" value="Alkaline_phosphatase_core_sf"/>
</dbReference>
<protein>
    <recommendedName>
        <fullName evidence="9 10">2,3-bisphosphoglycerate-independent phosphoglycerate mutase</fullName>
        <shortName evidence="9">BPG-independent PGAM</shortName>
        <shortName evidence="9">Phosphoglyceromutase</shortName>
        <shortName evidence="9">iPGM</shortName>
        <ecNumber evidence="9 10">5.4.2.12</ecNumber>
    </recommendedName>
</protein>